<dbReference type="SUPFAM" id="SSF52540">
    <property type="entry name" value="P-loop containing nucleoside triphosphate hydrolases"/>
    <property type="match status" value="1"/>
</dbReference>
<dbReference type="GO" id="GO:0005524">
    <property type="term" value="F:ATP binding"/>
    <property type="evidence" value="ECO:0007669"/>
    <property type="project" value="UniProtKB-KW"/>
</dbReference>
<dbReference type="SMART" id="SM00382">
    <property type="entry name" value="AAA"/>
    <property type="match status" value="1"/>
</dbReference>
<name>A0A380KXC2_9STRE</name>
<dbReference type="PANTHER" id="PTHR24220">
    <property type="entry name" value="IMPORT ATP-BINDING PROTEIN"/>
    <property type="match status" value="1"/>
</dbReference>
<dbReference type="GO" id="GO:0022857">
    <property type="term" value="F:transmembrane transporter activity"/>
    <property type="evidence" value="ECO:0007669"/>
    <property type="project" value="TreeGrafter"/>
</dbReference>
<gene>
    <name evidence="6" type="primary">macB_2</name>
    <name evidence="6" type="ORF">NCTC13765_00665</name>
</gene>
<proteinExistence type="predicted"/>
<dbReference type="STRING" id="1123307.GCA_000380065_01548"/>
<feature type="domain" description="ABC transporter" evidence="5">
    <location>
        <begin position="5"/>
        <end position="230"/>
    </location>
</feature>
<dbReference type="GO" id="GO:0005886">
    <property type="term" value="C:plasma membrane"/>
    <property type="evidence" value="ECO:0007669"/>
    <property type="project" value="TreeGrafter"/>
</dbReference>
<dbReference type="OrthoDB" id="9791546at2"/>
<dbReference type="FunFam" id="3.40.50.300:FF:000032">
    <property type="entry name" value="Export ABC transporter ATP-binding protein"/>
    <property type="match status" value="1"/>
</dbReference>
<dbReference type="PROSITE" id="PS50893">
    <property type="entry name" value="ABC_TRANSPORTER_2"/>
    <property type="match status" value="1"/>
</dbReference>
<dbReference type="PANTHER" id="PTHR24220:SF683">
    <property type="entry name" value="ABC TRANSPORTER ATP-BINDING PROTEIN"/>
    <property type="match status" value="1"/>
</dbReference>
<keyword evidence="6" id="KW-0378">Hydrolase</keyword>
<dbReference type="EC" id="3.6.3.-" evidence="6"/>
<keyword evidence="2" id="KW-0547">Nucleotide-binding</keyword>
<dbReference type="CDD" id="cd03255">
    <property type="entry name" value="ABC_MJ0796_LolCDE_FtsE"/>
    <property type="match status" value="1"/>
</dbReference>
<evidence type="ECO:0000256" key="1">
    <source>
        <dbReference type="ARBA" id="ARBA00022448"/>
    </source>
</evidence>
<dbReference type="InterPro" id="IPR003439">
    <property type="entry name" value="ABC_transporter-like_ATP-bd"/>
</dbReference>
<dbReference type="GO" id="GO:0006865">
    <property type="term" value="P:amino acid transport"/>
    <property type="evidence" value="ECO:0007669"/>
    <property type="project" value="UniProtKB-KW"/>
</dbReference>
<dbReference type="GO" id="GO:0098796">
    <property type="term" value="C:membrane protein complex"/>
    <property type="evidence" value="ECO:0007669"/>
    <property type="project" value="UniProtKB-ARBA"/>
</dbReference>
<evidence type="ECO:0000256" key="3">
    <source>
        <dbReference type="ARBA" id="ARBA00022840"/>
    </source>
</evidence>
<sequence length="230" mass="25487">MQPLIKIEKINKTYRNGDQELRVLKDVSLEVTKGEFVAIMGPSGSGKSTLMNIIGMLDRPSSGHYYLEGKDVAAISAKKLAKVRNDQIGFVFQQFFLLSKLNALQNVELPLIYAGVSQSKRKKLSEQFLKKVELDERMHHLPSELSGGQKQRVAIARALVNDPSLILADEPTGALDTKTGVQIMELLTELNREGKTIIMVTHEPEIAEYAKRKIVIRDGVITEDSGKGGN</sequence>
<keyword evidence="7" id="KW-1185">Reference proteome</keyword>
<dbReference type="EMBL" id="UHFR01000005">
    <property type="protein sequence ID" value="SUN76201.1"/>
    <property type="molecule type" value="Genomic_DNA"/>
</dbReference>
<dbReference type="InterPro" id="IPR017911">
    <property type="entry name" value="MacB-like_ATP-bd"/>
</dbReference>
<evidence type="ECO:0000313" key="6">
    <source>
        <dbReference type="EMBL" id="SUN76201.1"/>
    </source>
</evidence>
<evidence type="ECO:0000256" key="4">
    <source>
        <dbReference type="ARBA" id="ARBA00022970"/>
    </source>
</evidence>
<protein>
    <submittedName>
        <fullName evidence="6">Lipoprotein-releasing system ATP-binding protein</fullName>
        <ecNumber evidence="6">3.6.3.-</ecNumber>
    </submittedName>
</protein>
<accession>A0A380KXC2</accession>
<dbReference type="Gene3D" id="3.40.50.300">
    <property type="entry name" value="P-loop containing nucleotide triphosphate hydrolases"/>
    <property type="match status" value="1"/>
</dbReference>
<dbReference type="InterPro" id="IPR027417">
    <property type="entry name" value="P-loop_NTPase"/>
</dbReference>
<dbReference type="Pfam" id="PF00005">
    <property type="entry name" value="ABC_tran"/>
    <property type="match status" value="1"/>
</dbReference>
<dbReference type="InterPro" id="IPR015854">
    <property type="entry name" value="ABC_transpr_LolD-like"/>
</dbReference>
<dbReference type="InterPro" id="IPR003593">
    <property type="entry name" value="AAA+_ATPase"/>
</dbReference>
<keyword evidence="1" id="KW-0813">Transport</keyword>
<dbReference type="PROSITE" id="PS00211">
    <property type="entry name" value="ABC_TRANSPORTER_1"/>
    <property type="match status" value="1"/>
</dbReference>
<dbReference type="GO" id="GO:0016887">
    <property type="term" value="F:ATP hydrolysis activity"/>
    <property type="evidence" value="ECO:0007669"/>
    <property type="project" value="InterPro"/>
</dbReference>
<evidence type="ECO:0000313" key="7">
    <source>
        <dbReference type="Proteomes" id="UP000254634"/>
    </source>
</evidence>
<dbReference type="InterPro" id="IPR017871">
    <property type="entry name" value="ABC_transporter-like_CS"/>
</dbReference>
<keyword evidence="4" id="KW-0029">Amino-acid transport</keyword>
<reference evidence="6" key="1">
    <citation type="submission" date="2018-06" db="EMBL/GenBank/DDBJ databases">
        <authorList>
            <consortium name="Pathogen Informatics"/>
            <person name="Doyle S."/>
        </authorList>
    </citation>
    <scope>NUCLEOTIDE SEQUENCE [LARGE SCALE GENOMIC DNA]</scope>
    <source>
        <strain evidence="6">NCTC13765</strain>
    </source>
</reference>
<dbReference type="AlphaFoldDB" id="A0A380KXC2"/>
<keyword evidence="3 6" id="KW-0067">ATP-binding</keyword>
<evidence type="ECO:0000259" key="5">
    <source>
        <dbReference type="PROSITE" id="PS50893"/>
    </source>
</evidence>
<dbReference type="RefSeq" id="WP_018372264.1">
    <property type="nucleotide sequence ID" value="NZ_UHFR01000005.1"/>
</dbReference>
<evidence type="ECO:0000256" key="2">
    <source>
        <dbReference type="ARBA" id="ARBA00022741"/>
    </source>
</evidence>
<organism evidence="6 7">
    <name type="scientific">Streptococcus massiliensis</name>
    <dbReference type="NCBI Taxonomy" id="313439"/>
    <lineage>
        <taxon>Bacteria</taxon>
        <taxon>Bacillati</taxon>
        <taxon>Bacillota</taxon>
        <taxon>Bacilli</taxon>
        <taxon>Lactobacillales</taxon>
        <taxon>Streptococcaceae</taxon>
        <taxon>Streptococcus</taxon>
    </lineage>
</organism>
<keyword evidence="6" id="KW-0449">Lipoprotein</keyword>
<dbReference type="Proteomes" id="UP000254634">
    <property type="component" value="Unassembled WGS sequence"/>
</dbReference>